<feature type="compositionally biased region" description="Low complexity" evidence="1">
    <location>
        <begin position="100"/>
        <end position="115"/>
    </location>
</feature>
<organism evidence="3 4">
    <name type="scientific">Streptomyces lasiicapitis</name>
    <dbReference type="NCBI Taxonomy" id="1923961"/>
    <lineage>
        <taxon>Bacteria</taxon>
        <taxon>Bacillati</taxon>
        <taxon>Actinomycetota</taxon>
        <taxon>Actinomycetes</taxon>
        <taxon>Kitasatosporales</taxon>
        <taxon>Streptomycetaceae</taxon>
        <taxon>Streptomyces</taxon>
    </lineage>
</organism>
<accession>A0ABQ2MUK4</accession>
<feature type="region of interest" description="Disordered" evidence="1">
    <location>
        <begin position="53"/>
        <end position="176"/>
    </location>
</feature>
<evidence type="ECO:0000313" key="3">
    <source>
        <dbReference type="EMBL" id="GGO58169.1"/>
    </source>
</evidence>
<evidence type="ECO:0000313" key="4">
    <source>
        <dbReference type="Proteomes" id="UP000656881"/>
    </source>
</evidence>
<dbReference type="PROSITE" id="PS51257">
    <property type="entry name" value="PROKAR_LIPOPROTEIN"/>
    <property type="match status" value="1"/>
</dbReference>
<reference evidence="4" key="1">
    <citation type="journal article" date="2019" name="Int. J. Syst. Evol. Microbiol.">
        <title>The Global Catalogue of Microorganisms (GCM) 10K type strain sequencing project: providing services to taxonomists for standard genome sequencing and annotation.</title>
        <authorList>
            <consortium name="The Broad Institute Genomics Platform"/>
            <consortium name="The Broad Institute Genome Sequencing Center for Infectious Disease"/>
            <person name="Wu L."/>
            <person name="Ma J."/>
        </authorList>
    </citation>
    <scope>NUCLEOTIDE SEQUENCE [LARGE SCALE GENOMIC DNA]</scope>
    <source>
        <strain evidence="4">CGMCC 4.7349</strain>
    </source>
</reference>
<proteinExistence type="predicted"/>
<evidence type="ECO:0000256" key="2">
    <source>
        <dbReference type="SAM" id="SignalP"/>
    </source>
</evidence>
<keyword evidence="4" id="KW-1185">Reference proteome</keyword>
<feature type="signal peptide" evidence="2">
    <location>
        <begin position="1"/>
        <end position="26"/>
    </location>
</feature>
<dbReference type="EMBL" id="BMNG01000023">
    <property type="protein sequence ID" value="GGO58169.1"/>
    <property type="molecule type" value="Genomic_DNA"/>
</dbReference>
<comment type="caution">
    <text evidence="3">The sequence shown here is derived from an EMBL/GenBank/DDBJ whole genome shotgun (WGS) entry which is preliminary data.</text>
</comment>
<name>A0ABQ2MUK4_9ACTN</name>
<sequence length="205" mass="21603">MQRSKNNRVQRSTNTAVLLASVAVLALSGCAGVDRTAWHGKASGGRAATYAETPTQALPPWPSSAVEAPGHDSLVRVGPTTAPSRTESPRATAGPDAGPSNTSASSSADATPTRSRPAERERGDRPRHGHGKGNGRGNGHDGRHQDPHDRHDHDRRDHHDDKAASQQDASPRAHPDLRLCALGKAHGGWEPGSKEAVICVEAYGR</sequence>
<feature type="compositionally biased region" description="Basic and acidic residues" evidence="1">
    <location>
        <begin position="138"/>
        <end position="163"/>
    </location>
</feature>
<feature type="chain" id="PRO_5046849418" description="Lipoprotein" evidence="2">
    <location>
        <begin position="27"/>
        <end position="205"/>
    </location>
</feature>
<evidence type="ECO:0000256" key="1">
    <source>
        <dbReference type="SAM" id="MobiDB-lite"/>
    </source>
</evidence>
<evidence type="ECO:0008006" key="5">
    <source>
        <dbReference type="Google" id="ProtNLM"/>
    </source>
</evidence>
<keyword evidence="2" id="KW-0732">Signal</keyword>
<dbReference type="Proteomes" id="UP000656881">
    <property type="component" value="Unassembled WGS sequence"/>
</dbReference>
<gene>
    <name evidence="3" type="ORF">GCM10012286_76710</name>
</gene>
<protein>
    <recommendedName>
        <fullName evidence="5">Lipoprotein</fullName>
    </recommendedName>
</protein>
<feature type="compositionally biased region" description="Basic and acidic residues" evidence="1">
    <location>
        <begin position="116"/>
        <end position="126"/>
    </location>
</feature>